<dbReference type="HOGENOM" id="CLU_3372731_0_0_7"/>
<protein>
    <submittedName>
        <fullName evidence="1">Uncharacterized protein</fullName>
    </submittedName>
</protein>
<name>W4L609_9BACT</name>
<proteinExistence type="predicted"/>
<sequence length="34" mass="3749">MGHTELIARVKEVAQHIRKQGVKADESTPHPLDG</sequence>
<dbReference type="Proteomes" id="UP000019140">
    <property type="component" value="Unassembled WGS sequence"/>
</dbReference>
<dbReference type="EMBL" id="AZHX01002800">
    <property type="protein sequence ID" value="ETW92766.1"/>
    <property type="molecule type" value="Genomic_DNA"/>
</dbReference>
<keyword evidence="2" id="KW-1185">Reference proteome</keyword>
<reference evidence="1 2" key="1">
    <citation type="journal article" date="2014" name="Nature">
        <title>An environmental bacterial taxon with a large and distinct metabolic repertoire.</title>
        <authorList>
            <person name="Wilson M.C."/>
            <person name="Mori T."/>
            <person name="Ruckert C."/>
            <person name="Uria A.R."/>
            <person name="Helf M.J."/>
            <person name="Takada K."/>
            <person name="Gernert C."/>
            <person name="Steffens U.A."/>
            <person name="Heycke N."/>
            <person name="Schmitt S."/>
            <person name="Rinke C."/>
            <person name="Helfrich E.J."/>
            <person name="Brachmann A.O."/>
            <person name="Gurgui C."/>
            <person name="Wakimoto T."/>
            <person name="Kracht M."/>
            <person name="Crusemann M."/>
            <person name="Hentschel U."/>
            <person name="Abe I."/>
            <person name="Matsunaga S."/>
            <person name="Kalinowski J."/>
            <person name="Takeyama H."/>
            <person name="Piel J."/>
        </authorList>
    </citation>
    <scope>NUCLEOTIDE SEQUENCE [LARGE SCALE GENOMIC DNA]</scope>
    <source>
        <strain evidence="2">TSY2</strain>
    </source>
</reference>
<evidence type="ECO:0000313" key="2">
    <source>
        <dbReference type="Proteomes" id="UP000019140"/>
    </source>
</evidence>
<organism evidence="1 2">
    <name type="scientific">Candidatus Entotheonella gemina</name>
    <dbReference type="NCBI Taxonomy" id="1429439"/>
    <lineage>
        <taxon>Bacteria</taxon>
        <taxon>Pseudomonadati</taxon>
        <taxon>Nitrospinota/Tectimicrobiota group</taxon>
        <taxon>Candidatus Tectimicrobiota</taxon>
        <taxon>Candidatus Entotheonellia</taxon>
        <taxon>Candidatus Entotheonellales</taxon>
        <taxon>Candidatus Entotheonellaceae</taxon>
        <taxon>Candidatus Entotheonella</taxon>
    </lineage>
</organism>
<accession>W4L609</accession>
<dbReference type="AlphaFoldDB" id="W4L609"/>
<gene>
    <name evidence="1" type="ORF">ETSY2_52645</name>
</gene>
<comment type="caution">
    <text evidence="1">The sequence shown here is derived from an EMBL/GenBank/DDBJ whole genome shotgun (WGS) entry which is preliminary data.</text>
</comment>
<evidence type="ECO:0000313" key="1">
    <source>
        <dbReference type="EMBL" id="ETW92766.1"/>
    </source>
</evidence>